<evidence type="ECO:0000313" key="6">
    <source>
        <dbReference type="EMBL" id="MCW6508777.1"/>
    </source>
</evidence>
<dbReference type="InterPro" id="IPR036388">
    <property type="entry name" value="WH-like_DNA-bd_sf"/>
</dbReference>
<dbReference type="SUPFAM" id="SSF46785">
    <property type="entry name" value="Winged helix' DNA-binding domain"/>
    <property type="match status" value="1"/>
</dbReference>
<keyword evidence="2" id="KW-0805">Transcription regulation</keyword>
<keyword evidence="3" id="KW-0238">DNA-binding</keyword>
<sequence>MDRLTSMAAYVTVVERGSFAATATALGISPQMVAKHVSFLEARLGTRLLNRTTRRQSLTEIGRSFYDRCKIVLADVDWADALAEETKGEPRGRLRINAPVSFGVESLMPVVTRYLREHRNVEVDLVLSDRFVDLDDDEFEAVFRTGPLADGSLAAHELTPFRLVACAAPTYLRERGTPREPSDLDAHECLGHAHWSQPTNYPWRFVREGQAFEPQVRSRLRVSDAKALLTAALDGFGIVLIAEDVVRQALAAGQLVRILPDFQTPSRPMHLLFRADRRKTPKLRSFIDAVVAAFPPDRSQEF</sequence>
<evidence type="ECO:0000256" key="2">
    <source>
        <dbReference type="ARBA" id="ARBA00023015"/>
    </source>
</evidence>
<feature type="domain" description="HTH lysR-type" evidence="5">
    <location>
        <begin position="1"/>
        <end position="59"/>
    </location>
</feature>
<proteinExistence type="inferred from homology"/>
<comment type="caution">
    <text evidence="6">The sequence shown here is derived from an EMBL/GenBank/DDBJ whole genome shotgun (WGS) entry which is preliminary data.</text>
</comment>
<evidence type="ECO:0000256" key="3">
    <source>
        <dbReference type="ARBA" id="ARBA00023125"/>
    </source>
</evidence>
<dbReference type="Gene3D" id="1.10.10.10">
    <property type="entry name" value="Winged helix-like DNA-binding domain superfamily/Winged helix DNA-binding domain"/>
    <property type="match status" value="1"/>
</dbReference>
<dbReference type="SUPFAM" id="SSF53850">
    <property type="entry name" value="Periplasmic binding protein-like II"/>
    <property type="match status" value="1"/>
</dbReference>
<dbReference type="EMBL" id="JAMOIM010000007">
    <property type="protein sequence ID" value="MCW6508777.1"/>
    <property type="molecule type" value="Genomic_DNA"/>
</dbReference>
<dbReference type="AlphaFoldDB" id="A0AA42CMV4"/>
<name>A0AA42CMV4_9HYPH</name>
<dbReference type="InterPro" id="IPR005119">
    <property type="entry name" value="LysR_subst-bd"/>
</dbReference>
<dbReference type="Gene3D" id="3.40.190.290">
    <property type="match status" value="1"/>
</dbReference>
<dbReference type="PANTHER" id="PTHR30537:SF5">
    <property type="entry name" value="HTH-TYPE TRANSCRIPTIONAL ACTIVATOR TTDR-RELATED"/>
    <property type="match status" value="1"/>
</dbReference>
<keyword evidence="4" id="KW-0804">Transcription</keyword>
<organism evidence="6 7">
    <name type="scientific">Lichenifustis flavocetrariae</name>
    <dbReference type="NCBI Taxonomy" id="2949735"/>
    <lineage>
        <taxon>Bacteria</taxon>
        <taxon>Pseudomonadati</taxon>
        <taxon>Pseudomonadota</taxon>
        <taxon>Alphaproteobacteria</taxon>
        <taxon>Hyphomicrobiales</taxon>
        <taxon>Lichenihabitantaceae</taxon>
        <taxon>Lichenifustis</taxon>
    </lineage>
</organism>
<evidence type="ECO:0000259" key="5">
    <source>
        <dbReference type="PROSITE" id="PS50931"/>
    </source>
</evidence>
<dbReference type="Pfam" id="PF00126">
    <property type="entry name" value="HTH_1"/>
    <property type="match status" value="1"/>
</dbReference>
<dbReference type="GO" id="GO:0006351">
    <property type="term" value="P:DNA-templated transcription"/>
    <property type="evidence" value="ECO:0007669"/>
    <property type="project" value="TreeGrafter"/>
</dbReference>
<dbReference type="InterPro" id="IPR000847">
    <property type="entry name" value="LysR_HTH_N"/>
</dbReference>
<dbReference type="Pfam" id="PF03466">
    <property type="entry name" value="LysR_substrate"/>
    <property type="match status" value="1"/>
</dbReference>
<accession>A0AA42CMV4</accession>
<keyword evidence="7" id="KW-1185">Reference proteome</keyword>
<dbReference type="GO" id="GO:0043565">
    <property type="term" value="F:sequence-specific DNA binding"/>
    <property type="evidence" value="ECO:0007669"/>
    <property type="project" value="TreeGrafter"/>
</dbReference>
<dbReference type="PROSITE" id="PS50931">
    <property type="entry name" value="HTH_LYSR"/>
    <property type="match status" value="1"/>
</dbReference>
<evidence type="ECO:0000313" key="7">
    <source>
        <dbReference type="Proteomes" id="UP001165667"/>
    </source>
</evidence>
<dbReference type="GO" id="GO:0003700">
    <property type="term" value="F:DNA-binding transcription factor activity"/>
    <property type="evidence" value="ECO:0007669"/>
    <property type="project" value="InterPro"/>
</dbReference>
<comment type="similarity">
    <text evidence="1">Belongs to the LysR transcriptional regulatory family.</text>
</comment>
<dbReference type="RefSeq" id="WP_282585148.1">
    <property type="nucleotide sequence ID" value="NZ_JAMOIM010000007.1"/>
</dbReference>
<reference evidence="6" key="1">
    <citation type="submission" date="2022-05" db="EMBL/GenBank/DDBJ databases">
        <authorList>
            <person name="Pankratov T."/>
        </authorList>
    </citation>
    <scope>NUCLEOTIDE SEQUENCE</scope>
    <source>
        <strain evidence="6">BP6-180914</strain>
    </source>
</reference>
<dbReference type="InterPro" id="IPR058163">
    <property type="entry name" value="LysR-type_TF_proteobact-type"/>
</dbReference>
<dbReference type="FunFam" id="1.10.10.10:FF:000001">
    <property type="entry name" value="LysR family transcriptional regulator"/>
    <property type="match status" value="1"/>
</dbReference>
<protein>
    <submittedName>
        <fullName evidence="6">LysR family transcriptional regulator</fullName>
    </submittedName>
</protein>
<evidence type="ECO:0000256" key="4">
    <source>
        <dbReference type="ARBA" id="ARBA00023163"/>
    </source>
</evidence>
<gene>
    <name evidence="6" type="ORF">M8523_12185</name>
</gene>
<dbReference type="Proteomes" id="UP001165667">
    <property type="component" value="Unassembled WGS sequence"/>
</dbReference>
<evidence type="ECO:0000256" key="1">
    <source>
        <dbReference type="ARBA" id="ARBA00009437"/>
    </source>
</evidence>
<dbReference type="PANTHER" id="PTHR30537">
    <property type="entry name" value="HTH-TYPE TRANSCRIPTIONAL REGULATOR"/>
    <property type="match status" value="1"/>
</dbReference>
<dbReference type="InterPro" id="IPR036390">
    <property type="entry name" value="WH_DNA-bd_sf"/>
</dbReference>